<comment type="caution">
    <text evidence="3">The sequence shown here is derived from an EMBL/GenBank/DDBJ whole genome shotgun (WGS) entry which is preliminary data.</text>
</comment>
<dbReference type="Gene3D" id="3.40.50.1820">
    <property type="entry name" value="alpha/beta hydrolase"/>
    <property type="match status" value="1"/>
</dbReference>
<dbReference type="InterPro" id="IPR039069">
    <property type="entry name" value="CE7"/>
</dbReference>
<evidence type="ECO:0000313" key="4">
    <source>
        <dbReference type="Proteomes" id="UP001596496"/>
    </source>
</evidence>
<gene>
    <name evidence="3" type="ORF">ACFQSB_25590</name>
</gene>
<protein>
    <submittedName>
        <fullName evidence="3">Acetylxylan esterase</fullName>
    </submittedName>
</protein>
<dbReference type="EMBL" id="JBHTCG010000020">
    <property type="protein sequence ID" value="MFC7385604.1"/>
    <property type="molecule type" value="Genomic_DNA"/>
</dbReference>
<dbReference type="InterPro" id="IPR008391">
    <property type="entry name" value="AXE1_dom"/>
</dbReference>
<dbReference type="Pfam" id="PF05448">
    <property type="entry name" value="AXE1"/>
    <property type="match status" value="1"/>
</dbReference>
<evidence type="ECO:0000313" key="3">
    <source>
        <dbReference type="EMBL" id="MFC7385604.1"/>
    </source>
</evidence>
<feature type="region of interest" description="Disordered" evidence="1">
    <location>
        <begin position="119"/>
        <end position="143"/>
    </location>
</feature>
<keyword evidence="4" id="KW-1185">Reference proteome</keyword>
<dbReference type="SUPFAM" id="SSF53474">
    <property type="entry name" value="alpha/beta-Hydrolases"/>
    <property type="match status" value="1"/>
</dbReference>
<evidence type="ECO:0000259" key="2">
    <source>
        <dbReference type="Pfam" id="PF05448"/>
    </source>
</evidence>
<evidence type="ECO:0000256" key="1">
    <source>
        <dbReference type="SAM" id="MobiDB-lite"/>
    </source>
</evidence>
<dbReference type="Proteomes" id="UP001596496">
    <property type="component" value="Unassembled WGS sequence"/>
</dbReference>
<proteinExistence type="predicted"/>
<sequence length="323" mass="34698">MALFDLPEDLLLSYRPDVAEPEDFDGFWTATLQEARAHHLNLTVTPADNGLALIDTFDVTFAGYAGDPVKAWLHLPVTRTGPLPAVVEYVGYGGGRGLPHERPLWAMAGYAHFIMDTRGQGAKGPKGDTPDPDPTGDPASLGFTTRGIASPETYYYRRVFTDAVRAIDAVRQLPAVDPSRVAVTGTSQGGGIATAAAGLASGLVAAMPDVPFLADFSRALAITDASPYAEITGYLKVHRDKKDQVLRTLSYFDTVNHAKRADASALYSVGLMDQICPPSTVYASYNHYAGPKQIRVYPFNGHEGGQAFHEAEKLRFAAKPLSG</sequence>
<organism evidence="3 4">
    <name type="scientific">Sphaerisporangium rhizosphaerae</name>
    <dbReference type="NCBI Taxonomy" id="2269375"/>
    <lineage>
        <taxon>Bacteria</taxon>
        <taxon>Bacillati</taxon>
        <taxon>Actinomycetota</taxon>
        <taxon>Actinomycetes</taxon>
        <taxon>Streptosporangiales</taxon>
        <taxon>Streptosporangiaceae</taxon>
        <taxon>Sphaerisporangium</taxon>
    </lineage>
</organism>
<feature type="domain" description="Acetyl xylan esterase" evidence="2">
    <location>
        <begin position="1"/>
        <end position="318"/>
    </location>
</feature>
<accession>A0ABW2P9Q3</accession>
<dbReference type="RefSeq" id="WP_380829507.1">
    <property type="nucleotide sequence ID" value="NZ_JBHTCG010000020.1"/>
</dbReference>
<dbReference type="PANTHER" id="PTHR40111">
    <property type="entry name" value="CEPHALOSPORIN-C DEACETYLASE"/>
    <property type="match status" value="1"/>
</dbReference>
<reference evidence="4" key="1">
    <citation type="journal article" date="2019" name="Int. J. Syst. Evol. Microbiol.">
        <title>The Global Catalogue of Microorganisms (GCM) 10K type strain sequencing project: providing services to taxonomists for standard genome sequencing and annotation.</title>
        <authorList>
            <consortium name="The Broad Institute Genomics Platform"/>
            <consortium name="The Broad Institute Genome Sequencing Center for Infectious Disease"/>
            <person name="Wu L."/>
            <person name="Ma J."/>
        </authorList>
    </citation>
    <scope>NUCLEOTIDE SEQUENCE [LARGE SCALE GENOMIC DNA]</scope>
    <source>
        <strain evidence="4">CECT 7649</strain>
    </source>
</reference>
<name>A0ABW2P9Q3_9ACTN</name>
<dbReference type="PANTHER" id="PTHR40111:SF1">
    <property type="entry name" value="CEPHALOSPORIN-C DEACETYLASE"/>
    <property type="match status" value="1"/>
</dbReference>
<dbReference type="InterPro" id="IPR029058">
    <property type="entry name" value="AB_hydrolase_fold"/>
</dbReference>